<dbReference type="EMBL" id="JACRIW010000020">
    <property type="protein sequence ID" value="MBI5168336.1"/>
    <property type="molecule type" value="Genomic_DNA"/>
</dbReference>
<dbReference type="AlphaFoldDB" id="A0A933SBD8"/>
<protein>
    <recommendedName>
        <fullName evidence="4">Cohesin domain-containing protein</fullName>
    </recommendedName>
</protein>
<proteinExistence type="predicted"/>
<evidence type="ECO:0000313" key="2">
    <source>
        <dbReference type="EMBL" id="MBI5168336.1"/>
    </source>
</evidence>
<feature type="chain" id="PRO_5037519173" description="Cohesin domain-containing protein" evidence="1">
    <location>
        <begin position="28"/>
        <end position="220"/>
    </location>
</feature>
<name>A0A933SBD8_UNCEI</name>
<sequence length="220" mass="22334">MSARRLLRGVVALLACLVAAGSAVGRADPIPAWMPSAQYSTMPAHLFVTGRFLSQPDTTNGAFTVVVRNWYNNPVPNSLVVLDFSAALEVRLASSSLVAGTTVNCTHRTVRRVTDSSGRASFTILGAGLGPSTFPSVPTASITADGVALGTVSVSVLDLDGANGVGANDLAIWLDDLGAATPSMRGDHDGSGALGANDLSIWLTAAGTGTSAHSATPTCP</sequence>
<dbReference type="Proteomes" id="UP000696931">
    <property type="component" value="Unassembled WGS sequence"/>
</dbReference>
<keyword evidence="1" id="KW-0732">Signal</keyword>
<dbReference type="InterPro" id="IPR018247">
    <property type="entry name" value="EF_Hand_1_Ca_BS"/>
</dbReference>
<evidence type="ECO:0008006" key="4">
    <source>
        <dbReference type="Google" id="ProtNLM"/>
    </source>
</evidence>
<dbReference type="PROSITE" id="PS00018">
    <property type="entry name" value="EF_HAND_1"/>
    <property type="match status" value="1"/>
</dbReference>
<evidence type="ECO:0000256" key="1">
    <source>
        <dbReference type="SAM" id="SignalP"/>
    </source>
</evidence>
<evidence type="ECO:0000313" key="3">
    <source>
        <dbReference type="Proteomes" id="UP000696931"/>
    </source>
</evidence>
<gene>
    <name evidence="2" type="ORF">HZA61_02490</name>
</gene>
<comment type="caution">
    <text evidence="2">The sequence shown here is derived from an EMBL/GenBank/DDBJ whole genome shotgun (WGS) entry which is preliminary data.</text>
</comment>
<accession>A0A933SBD8</accession>
<reference evidence="2" key="1">
    <citation type="submission" date="2020-07" db="EMBL/GenBank/DDBJ databases">
        <title>Huge and variable diversity of episymbiotic CPR bacteria and DPANN archaea in groundwater ecosystems.</title>
        <authorList>
            <person name="He C.Y."/>
            <person name="Keren R."/>
            <person name="Whittaker M."/>
            <person name="Farag I.F."/>
            <person name="Doudna J."/>
            <person name="Cate J.H.D."/>
            <person name="Banfield J.F."/>
        </authorList>
    </citation>
    <scope>NUCLEOTIDE SEQUENCE</scope>
    <source>
        <strain evidence="2">NC_groundwater_1813_Pr3_B-0.1um_71_17</strain>
    </source>
</reference>
<organism evidence="2 3">
    <name type="scientific">Eiseniibacteriota bacterium</name>
    <dbReference type="NCBI Taxonomy" id="2212470"/>
    <lineage>
        <taxon>Bacteria</taxon>
        <taxon>Candidatus Eiseniibacteriota</taxon>
    </lineage>
</organism>
<feature type="signal peptide" evidence="1">
    <location>
        <begin position="1"/>
        <end position="27"/>
    </location>
</feature>